<name>A0A1M7GIQ6_9GAMM</name>
<evidence type="ECO:0000259" key="2">
    <source>
        <dbReference type="Pfam" id="PF07331"/>
    </source>
</evidence>
<dbReference type="InterPro" id="IPR009936">
    <property type="entry name" value="DUF1468"/>
</dbReference>
<proteinExistence type="predicted"/>
<evidence type="ECO:0000313" key="4">
    <source>
        <dbReference type="Proteomes" id="UP000184305"/>
    </source>
</evidence>
<organism evidence="3 4">
    <name type="scientific">Phytopseudomonas punonensis</name>
    <dbReference type="NCBI Taxonomy" id="1220495"/>
    <lineage>
        <taxon>Bacteria</taxon>
        <taxon>Pseudomonadati</taxon>
        <taxon>Pseudomonadota</taxon>
        <taxon>Gammaproteobacteria</taxon>
        <taxon>Pseudomonadales</taxon>
        <taxon>Pseudomonadaceae</taxon>
        <taxon>Phytopseudomonas</taxon>
    </lineage>
</organism>
<protein>
    <submittedName>
        <fullName evidence="3">Putative tricarboxylic transport membrane protein</fullName>
    </submittedName>
</protein>
<dbReference type="AlphaFoldDB" id="A0A1M7GIQ6"/>
<evidence type="ECO:0000313" key="3">
    <source>
        <dbReference type="EMBL" id="SHM16274.1"/>
    </source>
</evidence>
<evidence type="ECO:0000256" key="1">
    <source>
        <dbReference type="SAM" id="Phobius"/>
    </source>
</evidence>
<keyword evidence="4" id="KW-1185">Reference proteome</keyword>
<keyword evidence="1" id="KW-0812">Transmembrane</keyword>
<feature type="domain" description="DUF1468" evidence="2">
    <location>
        <begin position="6"/>
        <end position="142"/>
    </location>
</feature>
<feature type="transmembrane region" description="Helical" evidence="1">
    <location>
        <begin position="114"/>
        <end position="133"/>
    </location>
</feature>
<feature type="transmembrane region" description="Helical" evidence="1">
    <location>
        <begin position="36"/>
        <end position="55"/>
    </location>
</feature>
<gene>
    <name evidence="3" type="ORF">SAMN05216288_3201</name>
</gene>
<dbReference type="RefSeq" id="WP_073265999.1">
    <property type="nucleotide sequence ID" value="NZ_FRBQ01000003.1"/>
</dbReference>
<dbReference type="STRING" id="1220495.SAMN05216288_3201"/>
<dbReference type="Pfam" id="PF07331">
    <property type="entry name" value="TctB"/>
    <property type="match status" value="1"/>
</dbReference>
<sequence>MQDRIFAGVSLLLCIGLALTAWSYHAPFSYEPVGPRAFPLLLIVLIALGALYLLIKPSHASQEASEPALDRHVIRKIVLCVVALLIYAALFELAGFIVASTAFAIAMARLYEGTWKASLTSGVLLAIGLYVLFDKALDVPLPLGLLNGLEF</sequence>
<feature type="transmembrane region" description="Helical" evidence="1">
    <location>
        <begin position="76"/>
        <end position="108"/>
    </location>
</feature>
<keyword evidence="1" id="KW-1133">Transmembrane helix</keyword>
<accession>A0A1M7GIQ6</accession>
<keyword evidence="1" id="KW-0472">Membrane</keyword>
<dbReference type="EMBL" id="FRBQ01000003">
    <property type="protein sequence ID" value="SHM16274.1"/>
    <property type="molecule type" value="Genomic_DNA"/>
</dbReference>
<reference evidence="4" key="1">
    <citation type="submission" date="2016-11" db="EMBL/GenBank/DDBJ databases">
        <authorList>
            <person name="Varghese N."/>
            <person name="Submissions S."/>
        </authorList>
    </citation>
    <scope>NUCLEOTIDE SEQUENCE [LARGE SCALE GENOMIC DNA]</scope>
    <source>
        <strain evidence="4">CECT 8089</strain>
    </source>
</reference>
<dbReference type="OrthoDB" id="7025534at2"/>
<dbReference type="Proteomes" id="UP000184305">
    <property type="component" value="Unassembled WGS sequence"/>
</dbReference>